<feature type="signal peptide" evidence="1">
    <location>
        <begin position="1"/>
        <end position="24"/>
    </location>
</feature>
<dbReference type="EMBL" id="CAUWAG010000012">
    <property type="protein sequence ID" value="CAJ2508910.1"/>
    <property type="molecule type" value="Genomic_DNA"/>
</dbReference>
<protein>
    <submittedName>
        <fullName evidence="2">Uu.00g139360.m01.CDS01</fullName>
    </submittedName>
</protein>
<gene>
    <name evidence="2" type="ORF">KHLLAP_LOCUS9378</name>
</gene>
<evidence type="ECO:0000313" key="3">
    <source>
        <dbReference type="Proteomes" id="UP001295740"/>
    </source>
</evidence>
<name>A0AAI8VPY5_9PEZI</name>
<feature type="chain" id="PRO_5042479612" evidence="1">
    <location>
        <begin position="25"/>
        <end position="129"/>
    </location>
</feature>
<dbReference type="AlphaFoldDB" id="A0AAI8VPY5"/>
<evidence type="ECO:0000256" key="1">
    <source>
        <dbReference type="SAM" id="SignalP"/>
    </source>
</evidence>
<dbReference type="Proteomes" id="UP001295740">
    <property type="component" value="Unassembled WGS sequence"/>
</dbReference>
<keyword evidence="1" id="KW-0732">Signal</keyword>
<comment type="caution">
    <text evidence="2">The sequence shown here is derived from an EMBL/GenBank/DDBJ whole genome shotgun (WGS) entry which is preliminary data.</text>
</comment>
<organism evidence="2 3">
    <name type="scientific">Anthostomella pinea</name>
    <dbReference type="NCBI Taxonomy" id="933095"/>
    <lineage>
        <taxon>Eukaryota</taxon>
        <taxon>Fungi</taxon>
        <taxon>Dikarya</taxon>
        <taxon>Ascomycota</taxon>
        <taxon>Pezizomycotina</taxon>
        <taxon>Sordariomycetes</taxon>
        <taxon>Xylariomycetidae</taxon>
        <taxon>Xylariales</taxon>
        <taxon>Xylariaceae</taxon>
        <taxon>Anthostomella</taxon>
    </lineage>
</organism>
<keyword evidence="3" id="KW-1185">Reference proteome</keyword>
<evidence type="ECO:0000313" key="2">
    <source>
        <dbReference type="EMBL" id="CAJ2508910.1"/>
    </source>
</evidence>
<accession>A0AAI8VPY5</accession>
<proteinExistence type="predicted"/>
<reference evidence="2" key="1">
    <citation type="submission" date="2023-10" db="EMBL/GenBank/DDBJ databases">
        <authorList>
            <person name="Hackl T."/>
        </authorList>
    </citation>
    <scope>NUCLEOTIDE SEQUENCE</scope>
</reference>
<sequence length="129" mass="13487">MVSILIRSLVAATLVLGPAVQVQAQSDDIWVLCIAPYDPEFDRCCVTYEPSAHGADTYTGFNCSGAATASGSSYRYCYKEGVDNQYTPGPPYGACCASYAPANQTGANGESYGCSLRGQAIAVFGNSTV</sequence>